<evidence type="ECO:0000313" key="9">
    <source>
        <dbReference type="Proteomes" id="UP000032180"/>
    </source>
</evidence>
<dbReference type="FunFam" id="1.10.10.60:FF:000154">
    <property type="entry name" value="Transcription factor SRM1"/>
    <property type="match status" value="1"/>
</dbReference>
<evidence type="ECO:0000256" key="3">
    <source>
        <dbReference type="ARBA" id="ARBA00023163"/>
    </source>
</evidence>
<feature type="domain" description="SANT" evidence="7">
    <location>
        <begin position="16"/>
        <end position="72"/>
    </location>
</feature>
<keyword evidence="3" id="KW-0804">Transcription</keyword>
<dbReference type="InterPro" id="IPR044636">
    <property type="entry name" value="RADIALIS-like"/>
</dbReference>
<dbReference type="PROSITE" id="PS51293">
    <property type="entry name" value="SANT"/>
    <property type="match status" value="1"/>
</dbReference>
<keyword evidence="4" id="KW-0539">Nucleus</keyword>
<reference evidence="8" key="3">
    <citation type="submission" date="2015-04" db="UniProtKB">
        <authorList>
            <consortium name="EnsemblPlants"/>
        </authorList>
    </citation>
    <scope>IDENTIFICATION</scope>
</reference>
<feature type="region of interest" description="Disordered" evidence="5">
    <location>
        <begin position="84"/>
        <end position="105"/>
    </location>
</feature>
<dbReference type="PROSITE" id="PS50090">
    <property type="entry name" value="MYB_LIKE"/>
    <property type="match status" value="1"/>
</dbReference>
<evidence type="ECO:0000259" key="7">
    <source>
        <dbReference type="PROSITE" id="PS51293"/>
    </source>
</evidence>
<dbReference type="STRING" id="77586.A0A0D9V3B3"/>
<organism evidence="8 9">
    <name type="scientific">Leersia perrieri</name>
    <dbReference type="NCBI Taxonomy" id="77586"/>
    <lineage>
        <taxon>Eukaryota</taxon>
        <taxon>Viridiplantae</taxon>
        <taxon>Streptophyta</taxon>
        <taxon>Embryophyta</taxon>
        <taxon>Tracheophyta</taxon>
        <taxon>Spermatophyta</taxon>
        <taxon>Magnoliopsida</taxon>
        <taxon>Liliopsida</taxon>
        <taxon>Poales</taxon>
        <taxon>Poaceae</taxon>
        <taxon>BOP clade</taxon>
        <taxon>Oryzoideae</taxon>
        <taxon>Oryzeae</taxon>
        <taxon>Oryzinae</taxon>
        <taxon>Leersia</taxon>
    </lineage>
</organism>
<feature type="compositionally biased region" description="Low complexity" evidence="5">
    <location>
        <begin position="1"/>
        <end position="19"/>
    </location>
</feature>
<evidence type="ECO:0000313" key="8">
    <source>
        <dbReference type="EnsemblPlants" id="LPERR01G20470.1"/>
    </source>
</evidence>
<comment type="subcellular location">
    <subcellularLocation>
        <location evidence="1">Nucleus</location>
    </subcellularLocation>
</comment>
<reference evidence="9" key="2">
    <citation type="submission" date="2013-12" db="EMBL/GenBank/DDBJ databases">
        <authorList>
            <person name="Yu Y."/>
            <person name="Lee S."/>
            <person name="de Baynast K."/>
            <person name="Wissotski M."/>
            <person name="Liu L."/>
            <person name="Talag J."/>
            <person name="Goicoechea J."/>
            <person name="Angelova A."/>
            <person name="Jetty R."/>
            <person name="Kudrna D."/>
            <person name="Golser W."/>
            <person name="Rivera L."/>
            <person name="Zhang J."/>
            <person name="Wing R."/>
        </authorList>
    </citation>
    <scope>NUCLEOTIDE SEQUENCE</scope>
</reference>
<dbReference type="eggNOG" id="KOG0724">
    <property type="taxonomic scope" value="Eukaryota"/>
</dbReference>
<keyword evidence="2" id="KW-0805">Transcription regulation</keyword>
<feature type="region of interest" description="Disordered" evidence="5">
    <location>
        <begin position="1"/>
        <end position="21"/>
    </location>
</feature>
<dbReference type="GO" id="GO:0003700">
    <property type="term" value="F:DNA-binding transcription factor activity"/>
    <property type="evidence" value="ECO:0007669"/>
    <property type="project" value="InterPro"/>
</dbReference>
<dbReference type="InterPro" id="IPR009057">
    <property type="entry name" value="Homeodomain-like_sf"/>
</dbReference>
<accession>A0A0D9V3B3</accession>
<dbReference type="InterPro" id="IPR001005">
    <property type="entry name" value="SANT/Myb"/>
</dbReference>
<evidence type="ECO:0000256" key="4">
    <source>
        <dbReference type="ARBA" id="ARBA00023242"/>
    </source>
</evidence>
<evidence type="ECO:0000256" key="1">
    <source>
        <dbReference type="ARBA" id="ARBA00004123"/>
    </source>
</evidence>
<feature type="domain" description="Myb-like" evidence="6">
    <location>
        <begin position="21"/>
        <end position="68"/>
    </location>
</feature>
<dbReference type="InterPro" id="IPR017884">
    <property type="entry name" value="SANT_dom"/>
</dbReference>
<dbReference type="AlphaFoldDB" id="A0A0D9V3B3"/>
<evidence type="ECO:0000256" key="5">
    <source>
        <dbReference type="SAM" id="MobiDB-lite"/>
    </source>
</evidence>
<dbReference type="PANTHER" id="PTHR43952:SF75">
    <property type="entry name" value="PROTEIN RADIALIS-LIKE 6"/>
    <property type="match status" value="1"/>
</dbReference>
<dbReference type="Proteomes" id="UP000032180">
    <property type="component" value="Chromosome 1"/>
</dbReference>
<name>A0A0D9V3B3_9ORYZ</name>
<evidence type="ECO:0000256" key="2">
    <source>
        <dbReference type="ARBA" id="ARBA00023015"/>
    </source>
</evidence>
<dbReference type="Gramene" id="LPERR01G20470.1">
    <property type="protein sequence ID" value="LPERR01G20470.1"/>
    <property type="gene ID" value="LPERR01G20470"/>
</dbReference>
<dbReference type="HOGENOM" id="CLU_137624_0_0_1"/>
<dbReference type="CDD" id="cd00167">
    <property type="entry name" value="SANT"/>
    <property type="match status" value="1"/>
</dbReference>
<dbReference type="SMART" id="SM00717">
    <property type="entry name" value="SANT"/>
    <property type="match status" value="1"/>
</dbReference>
<dbReference type="Gene3D" id="1.10.10.60">
    <property type="entry name" value="Homeodomain-like"/>
    <property type="match status" value="1"/>
</dbReference>
<protein>
    <submittedName>
        <fullName evidence="8">Uncharacterized protein</fullName>
    </submittedName>
</protein>
<dbReference type="SUPFAM" id="SSF46689">
    <property type="entry name" value="Homeodomain-like"/>
    <property type="match status" value="1"/>
</dbReference>
<dbReference type="PANTHER" id="PTHR43952">
    <property type="entry name" value="MYB FAMILY TRANSCRIPTION FACTOR-RELATED"/>
    <property type="match status" value="1"/>
</dbReference>
<evidence type="ECO:0000259" key="6">
    <source>
        <dbReference type="PROSITE" id="PS50090"/>
    </source>
</evidence>
<keyword evidence="9" id="KW-1185">Reference proteome</keyword>
<dbReference type="GO" id="GO:0005634">
    <property type="term" value="C:nucleus"/>
    <property type="evidence" value="ECO:0007669"/>
    <property type="project" value="UniProtKB-SubCell"/>
</dbReference>
<dbReference type="Pfam" id="PF23082">
    <property type="entry name" value="Myb_DNA-binding_2"/>
    <property type="match status" value="1"/>
</dbReference>
<proteinExistence type="predicted"/>
<sequence length="105" mass="11252">MASNSKGSSSASASAPSSSVWTKQQNKLFERGLAVYDTDAPDRWHNVARYMGGTKSAEEVRRHYELLYDDVELIEAGRAPFSLGYGATPPAGRGGADASVDVAER</sequence>
<dbReference type="EnsemblPlants" id="LPERR01G20470.1">
    <property type="protein sequence ID" value="LPERR01G20470.1"/>
    <property type="gene ID" value="LPERR01G20470"/>
</dbReference>
<reference evidence="8 9" key="1">
    <citation type="submission" date="2012-08" db="EMBL/GenBank/DDBJ databases">
        <title>Oryza genome evolution.</title>
        <authorList>
            <person name="Wing R.A."/>
        </authorList>
    </citation>
    <scope>NUCLEOTIDE SEQUENCE</scope>
</reference>